<accession>A0A1V6NVR9</accession>
<dbReference type="STRING" id="69771.A0A1V6NVR9"/>
<dbReference type="InterPro" id="IPR008676">
    <property type="entry name" value="MRG"/>
</dbReference>
<dbReference type="GO" id="GO:0006355">
    <property type="term" value="P:regulation of DNA-templated transcription"/>
    <property type="evidence" value="ECO:0007669"/>
    <property type="project" value="InterPro"/>
</dbReference>
<dbReference type="GO" id="GO:0032221">
    <property type="term" value="C:Rpd3S complex"/>
    <property type="evidence" value="ECO:0007669"/>
    <property type="project" value="TreeGrafter"/>
</dbReference>
<comment type="similarity">
    <text evidence="1">Belongs to the MRG family.</text>
</comment>
<protein>
    <recommendedName>
        <fullName evidence="3">Chromatin modification-related protein EAF3</fullName>
    </recommendedName>
</protein>
<dbReference type="GO" id="GO:0006338">
    <property type="term" value="P:chromatin remodeling"/>
    <property type="evidence" value="ECO:0007669"/>
    <property type="project" value="UniProtKB-ARBA"/>
</dbReference>
<proteinExistence type="inferred from homology"/>
<evidence type="ECO:0000256" key="1">
    <source>
        <dbReference type="ARBA" id="ARBA00009093"/>
    </source>
</evidence>
<dbReference type="SUPFAM" id="SSF54160">
    <property type="entry name" value="Chromo domain-like"/>
    <property type="match status" value="1"/>
</dbReference>
<sequence length="119" mass="13974">MPPSMYSKDEKVLCFHQELLYDAKILDVRLKDASDKKSPHEYLVHYKGWKNTWDDWVLEDRLRKATEENRELAANLRREVEASVRQKQIKPASKKRAMSDRSSVRDSEERGNSVPGRAE</sequence>
<dbReference type="EMBL" id="MDYL01000033">
    <property type="protein sequence ID" value="OQD68622.1"/>
    <property type="molecule type" value="Genomic_DNA"/>
</dbReference>
<dbReference type="InterPro" id="IPR000953">
    <property type="entry name" value="Chromo/chromo_shadow_dom"/>
</dbReference>
<evidence type="ECO:0000313" key="7">
    <source>
        <dbReference type="Proteomes" id="UP000191522"/>
    </source>
</evidence>
<evidence type="ECO:0000259" key="5">
    <source>
        <dbReference type="SMART" id="SM00298"/>
    </source>
</evidence>
<dbReference type="InterPro" id="IPR053820">
    <property type="entry name" value="MSL3_chromo-like"/>
</dbReference>
<keyword evidence="7" id="KW-1185">Reference proteome</keyword>
<dbReference type="Pfam" id="PF22732">
    <property type="entry name" value="MSL3_chromo-like"/>
    <property type="match status" value="1"/>
</dbReference>
<feature type="region of interest" description="Disordered" evidence="4">
    <location>
        <begin position="78"/>
        <end position="119"/>
    </location>
</feature>
<feature type="domain" description="Chromo" evidence="5">
    <location>
        <begin position="20"/>
        <end position="80"/>
    </location>
</feature>
<dbReference type="PANTHER" id="PTHR10880">
    <property type="entry name" value="MORTALITY FACTOR 4-LIKE PROTEIN"/>
    <property type="match status" value="1"/>
</dbReference>
<feature type="compositionally biased region" description="Basic and acidic residues" evidence="4">
    <location>
        <begin position="97"/>
        <end position="111"/>
    </location>
</feature>
<evidence type="ECO:0000313" key="6">
    <source>
        <dbReference type="EMBL" id="OQD68622.1"/>
    </source>
</evidence>
<dbReference type="SMART" id="SM00298">
    <property type="entry name" value="CHROMO"/>
    <property type="match status" value="1"/>
</dbReference>
<dbReference type="GO" id="GO:0035267">
    <property type="term" value="C:NuA4 histone acetyltransferase complex"/>
    <property type="evidence" value="ECO:0007669"/>
    <property type="project" value="TreeGrafter"/>
</dbReference>
<dbReference type="AlphaFoldDB" id="A0A1V6NVR9"/>
<evidence type="ECO:0000256" key="4">
    <source>
        <dbReference type="SAM" id="MobiDB-lite"/>
    </source>
</evidence>
<gene>
    <name evidence="6" type="ORF">PENDEC_c033G05028</name>
</gene>
<evidence type="ECO:0000256" key="3">
    <source>
        <dbReference type="ARBA" id="ARBA00018505"/>
    </source>
</evidence>
<dbReference type="Proteomes" id="UP000191522">
    <property type="component" value="Unassembled WGS sequence"/>
</dbReference>
<dbReference type="OrthoDB" id="124855at2759"/>
<dbReference type="PANTHER" id="PTHR10880:SF15">
    <property type="entry name" value="MSL COMPLEX SUBUNIT 3"/>
    <property type="match status" value="1"/>
</dbReference>
<reference evidence="7" key="1">
    <citation type="journal article" date="2017" name="Nat. Microbiol.">
        <title>Global analysis of biosynthetic gene clusters reveals vast potential of secondary metabolite production in Penicillium species.</title>
        <authorList>
            <person name="Nielsen J.C."/>
            <person name="Grijseels S."/>
            <person name="Prigent S."/>
            <person name="Ji B."/>
            <person name="Dainat J."/>
            <person name="Nielsen K.F."/>
            <person name="Frisvad J.C."/>
            <person name="Workman M."/>
            <person name="Nielsen J."/>
        </authorList>
    </citation>
    <scope>NUCLEOTIDE SEQUENCE [LARGE SCALE GENOMIC DNA]</scope>
    <source>
        <strain evidence="7">IBT 11843</strain>
    </source>
</reference>
<comment type="caution">
    <text evidence="6">The sequence shown here is derived from an EMBL/GenBank/DDBJ whole genome shotgun (WGS) entry which is preliminary data.</text>
</comment>
<evidence type="ECO:0000256" key="2">
    <source>
        <dbReference type="ARBA" id="ARBA00011353"/>
    </source>
</evidence>
<dbReference type="InterPro" id="IPR016197">
    <property type="entry name" value="Chromo-like_dom_sf"/>
</dbReference>
<dbReference type="Gene3D" id="2.30.30.140">
    <property type="match status" value="1"/>
</dbReference>
<comment type="subunit">
    <text evidence="2">Component of the NuA4 histone acetyltransferase complex.</text>
</comment>
<organism evidence="6 7">
    <name type="scientific">Penicillium decumbens</name>
    <dbReference type="NCBI Taxonomy" id="69771"/>
    <lineage>
        <taxon>Eukaryota</taxon>
        <taxon>Fungi</taxon>
        <taxon>Dikarya</taxon>
        <taxon>Ascomycota</taxon>
        <taxon>Pezizomycotina</taxon>
        <taxon>Eurotiomycetes</taxon>
        <taxon>Eurotiomycetidae</taxon>
        <taxon>Eurotiales</taxon>
        <taxon>Aspergillaceae</taxon>
        <taxon>Penicillium</taxon>
    </lineage>
</organism>
<name>A0A1V6NVR9_PENDC</name>